<evidence type="ECO:0000256" key="1">
    <source>
        <dbReference type="ARBA" id="ARBA00004240"/>
    </source>
</evidence>
<protein>
    <recommendedName>
        <fullName evidence="6">J domain-containing protein</fullName>
    </recommendedName>
</protein>
<comment type="subcellular location">
    <subcellularLocation>
        <location evidence="1">Endoplasmic reticulum</location>
    </subcellularLocation>
</comment>
<feature type="compositionally biased region" description="Low complexity" evidence="5">
    <location>
        <begin position="468"/>
        <end position="478"/>
    </location>
</feature>
<dbReference type="InterPro" id="IPR011990">
    <property type="entry name" value="TPR-like_helical_dom_sf"/>
</dbReference>
<dbReference type="SMART" id="SM00028">
    <property type="entry name" value="TPR"/>
    <property type="match status" value="4"/>
</dbReference>
<gene>
    <name evidence="7" type="ORF">T265_06040</name>
</gene>
<dbReference type="GO" id="GO:0051087">
    <property type="term" value="F:protein-folding chaperone binding"/>
    <property type="evidence" value="ECO:0007669"/>
    <property type="project" value="TreeGrafter"/>
</dbReference>
<dbReference type="PRINTS" id="PR00625">
    <property type="entry name" value="JDOMAIN"/>
</dbReference>
<dbReference type="InterPro" id="IPR001623">
    <property type="entry name" value="DnaJ_domain"/>
</dbReference>
<dbReference type="OrthoDB" id="1726119at2759"/>
<dbReference type="AlphaFoldDB" id="A0A074ZIF1"/>
<sequence>MFKLLQNCRRRTMKCFLSASLKKFALYISALIYLHFPGKFSVCASVEDLLEQGTRLLAAGQLADALSVYVQAVDADPHNHLTYYRRGTAHLALGNVRLALPDFDQSVKLNGGFIPAIRQRAMLHLKMGHLHEAKSDFGLLVPSDPEASEKLTQITMMEEQLVAAPRLFREGRTRDALRLLDSLAEVMNFNPEVRELRAQCYLRLGDVQKGVHEMRYGVRLLNDNREGLLKLAQLMYDSGLAVQSVEELRECLRLDQDDKNCMRLYKVVKKLAKDITQAQESMENSRYKDCIKHADSILKLEPSHREYQNQAKLLLCQCHSRSNSAGGVTYCEEVISQFPENVDLLCDLADSYINAEKYDDAIRTAQKVFDTDRRHQRAREILQKAQRLLKTSQRKDYYKILGVSRSATKQEIASAYRKLARKWHPDRYEGEDKKKAEREFLLISSAKEVLTDDEMRSRYDNGEDPLDPQQQQQHQGPFGPFGGFSFANMHPFDGGHFEFRFM</sequence>
<reference evidence="7 8" key="1">
    <citation type="submission" date="2013-11" db="EMBL/GenBank/DDBJ databases">
        <title>Opisthorchis viverrini - life in the bile duct.</title>
        <authorList>
            <person name="Young N.D."/>
            <person name="Nagarajan N."/>
            <person name="Lin S.J."/>
            <person name="Korhonen P.K."/>
            <person name="Jex A.R."/>
            <person name="Hall R.S."/>
            <person name="Safavi-Hemami H."/>
            <person name="Kaewkong W."/>
            <person name="Bertrand D."/>
            <person name="Gao S."/>
            <person name="Seet Q."/>
            <person name="Wongkham S."/>
            <person name="Teh B.T."/>
            <person name="Wongkham C."/>
            <person name="Intapan P.M."/>
            <person name="Maleewong W."/>
            <person name="Yang X."/>
            <person name="Hu M."/>
            <person name="Wang Z."/>
            <person name="Hofmann A."/>
            <person name="Sternberg P.W."/>
            <person name="Tan P."/>
            <person name="Wang J."/>
            <person name="Gasser R.B."/>
        </authorList>
    </citation>
    <scope>NUCLEOTIDE SEQUENCE [LARGE SCALE GENOMIC DNA]</scope>
</reference>
<keyword evidence="2" id="KW-0732">Signal</keyword>
<dbReference type="Pfam" id="PF00226">
    <property type="entry name" value="DnaJ"/>
    <property type="match status" value="1"/>
</dbReference>
<dbReference type="GO" id="GO:0005783">
    <property type="term" value="C:endoplasmic reticulum"/>
    <property type="evidence" value="ECO:0007669"/>
    <property type="project" value="UniProtKB-SubCell"/>
</dbReference>
<dbReference type="InterPro" id="IPR036869">
    <property type="entry name" value="J_dom_sf"/>
</dbReference>
<keyword evidence="8" id="KW-1185">Reference proteome</keyword>
<proteinExistence type="predicted"/>
<dbReference type="RefSeq" id="XP_009169474.1">
    <property type="nucleotide sequence ID" value="XM_009171210.1"/>
</dbReference>
<dbReference type="SUPFAM" id="SSF48452">
    <property type="entry name" value="TPR-like"/>
    <property type="match status" value="2"/>
</dbReference>
<evidence type="ECO:0000313" key="8">
    <source>
        <dbReference type="Proteomes" id="UP000054324"/>
    </source>
</evidence>
<dbReference type="PANTHER" id="PTHR44140">
    <property type="entry name" value="LD25575P"/>
    <property type="match status" value="1"/>
</dbReference>
<evidence type="ECO:0000256" key="4">
    <source>
        <dbReference type="PROSITE-ProRule" id="PRU00339"/>
    </source>
</evidence>
<dbReference type="STRING" id="6198.A0A074ZIF1"/>
<evidence type="ECO:0000259" key="6">
    <source>
        <dbReference type="PROSITE" id="PS50076"/>
    </source>
</evidence>
<dbReference type="CDD" id="cd06257">
    <property type="entry name" value="DnaJ"/>
    <property type="match status" value="1"/>
</dbReference>
<feature type="domain" description="J" evidence="6">
    <location>
        <begin position="396"/>
        <end position="463"/>
    </location>
</feature>
<dbReference type="GeneID" id="20320222"/>
<accession>A0A074ZIF1</accession>
<dbReference type="SMART" id="SM00271">
    <property type="entry name" value="DnaJ"/>
    <property type="match status" value="1"/>
</dbReference>
<keyword evidence="4" id="KW-0802">TPR repeat</keyword>
<dbReference type="CTD" id="20320222"/>
<dbReference type="EMBL" id="KL596739">
    <property type="protein sequence ID" value="KER26756.1"/>
    <property type="molecule type" value="Genomic_DNA"/>
</dbReference>
<dbReference type="PANTHER" id="PTHR44140:SF2">
    <property type="entry name" value="LD25575P"/>
    <property type="match status" value="1"/>
</dbReference>
<dbReference type="Proteomes" id="UP000054324">
    <property type="component" value="Unassembled WGS sequence"/>
</dbReference>
<feature type="repeat" description="TPR" evidence="4">
    <location>
        <begin position="46"/>
        <end position="79"/>
    </location>
</feature>
<dbReference type="InterPro" id="IPR051727">
    <property type="entry name" value="DnaJ_C3_Co-chaperones"/>
</dbReference>
<evidence type="ECO:0000256" key="2">
    <source>
        <dbReference type="ARBA" id="ARBA00022729"/>
    </source>
</evidence>
<name>A0A074ZIF1_OPIVI</name>
<dbReference type="Gene3D" id="1.25.40.10">
    <property type="entry name" value="Tetratricopeptide repeat domain"/>
    <property type="match status" value="1"/>
</dbReference>
<dbReference type="PROSITE" id="PS50005">
    <property type="entry name" value="TPR"/>
    <property type="match status" value="1"/>
</dbReference>
<feature type="region of interest" description="Disordered" evidence="5">
    <location>
        <begin position="453"/>
        <end position="480"/>
    </location>
</feature>
<dbReference type="SUPFAM" id="SSF46565">
    <property type="entry name" value="Chaperone J-domain"/>
    <property type="match status" value="1"/>
</dbReference>
<dbReference type="Gene3D" id="1.10.287.110">
    <property type="entry name" value="DnaJ domain"/>
    <property type="match status" value="1"/>
</dbReference>
<dbReference type="InterPro" id="IPR019734">
    <property type="entry name" value="TPR_rpt"/>
</dbReference>
<dbReference type="Pfam" id="PF14559">
    <property type="entry name" value="TPR_19"/>
    <property type="match status" value="1"/>
</dbReference>
<evidence type="ECO:0000256" key="5">
    <source>
        <dbReference type="SAM" id="MobiDB-lite"/>
    </source>
</evidence>
<keyword evidence="3" id="KW-0256">Endoplasmic reticulum</keyword>
<evidence type="ECO:0000313" key="7">
    <source>
        <dbReference type="EMBL" id="KER26756.1"/>
    </source>
</evidence>
<organism evidence="7 8">
    <name type="scientific">Opisthorchis viverrini</name>
    <name type="common">Southeast Asian liver fluke</name>
    <dbReference type="NCBI Taxonomy" id="6198"/>
    <lineage>
        <taxon>Eukaryota</taxon>
        <taxon>Metazoa</taxon>
        <taxon>Spiralia</taxon>
        <taxon>Lophotrochozoa</taxon>
        <taxon>Platyhelminthes</taxon>
        <taxon>Trematoda</taxon>
        <taxon>Digenea</taxon>
        <taxon>Opisthorchiida</taxon>
        <taxon>Opisthorchiata</taxon>
        <taxon>Opisthorchiidae</taxon>
        <taxon>Opisthorchis</taxon>
    </lineage>
</organism>
<dbReference type="PROSITE" id="PS50076">
    <property type="entry name" value="DNAJ_2"/>
    <property type="match status" value="1"/>
</dbReference>
<evidence type="ECO:0000256" key="3">
    <source>
        <dbReference type="ARBA" id="ARBA00022824"/>
    </source>
</evidence>
<dbReference type="GO" id="GO:0051787">
    <property type="term" value="F:misfolded protein binding"/>
    <property type="evidence" value="ECO:0007669"/>
    <property type="project" value="TreeGrafter"/>
</dbReference>
<dbReference type="GO" id="GO:0034975">
    <property type="term" value="P:protein folding in endoplasmic reticulum"/>
    <property type="evidence" value="ECO:0007669"/>
    <property type="project" value="TreeGrafter"/>
</dbReference>
<dbReference type="Pfam" id="PF13432">
    <property type="entry name" value="TPR_16"/>
    <property type="match status" value="2"/>
</dbReference>
<dbReference type="KEGG" id="ovi:T265_06040"/>